<keyword evidence="2" id="KW-1185">Reference proteome</keyword>
<evidence type="ECO:0000313" key="1">
    <source>
        <dbReference type="EMBL" id="EGR32313.1"/>
    </source>
</evidence>
<dbReference type="OrthoDB" id="3045089at2759"/>
<protein>
    <submittedName>
        <fullName evidence="1">Zinc finger domain protein</fullName>
    </submittedName>
</protein>
<evidence type="ECO:0000313" key="2">
    <source>
        <dbReference type="Proteomes" id="UP000008983"/>
    </source>
</evidence>
<dbReference type="InParanoid" id="G0QR42"/>
<sequence>MDIMKDLGECYLCRQIIKEILRLDINEKQNNNFKVIELTTLVDETIIEIEENQKKLEYIQEDEEENNQNIE</sequence>
<dbReference type="AlphaFoldDB" id="G0QR42"/>
<name>G0QR42_ICHMU</name>
<reference evidence="1 2" key="1">
    <citation type="submission" date="2011-07" db="EMBL/GenBank/DDBJ databases">
        <authorList>
            <person name="Coyne R."/>
            <person name="Brami D."/>
            <person name="Johnson J."/>
            <person name="Hostetler J."/>
            <person name="Hannick L."/>
            <person name="Clark T."/>
            <person name="Cassidy-Hanley D."/>
            <person name="Inman J."/>
        </authorList>
    </citation>
    <scope>NUCLEOTIDE SEQUENCE [LARGE SCALE GENOMIC DNA]</scope>
    <source>
        <strain evidence="1 2">G5</strain>
    </source>
</reference>
<accession>G0QR42</accession>
<organism evidence="1 2">
    <name type="scientific">Ichthyophthirius multifiliis</name>
    <name type="common">White spot disease agent</name>
    <name type="synonym">Ich</name>
    <dbReference type="NCBI Taxonomy" id="5932"/>
    <lineage>
        <taxon>Eukaryota</taxon>
        <taxon>Sar</taxon>
        <taxon>Alveolata</taxon>
        <taxon>Ciliophora</taxon>
        <taxon>Intramacronucleata</taxon>
        <taxon>Oligohymenophorea</taxon>
        <taxon>Hymenostomatida</taxon>
        <taxon>Ophryoglenina</taxon>
        <taxon>Ichthyophthirius</taxon>
    </lineage>
</organism>
<dbReference type="EMBL" id="GL983720">
    <property type="protein sequence ID" value="EGR32313.1"/>
    <property type="molecule type" value="Genomic_DNA"/>
</dbReference>
<dbReference type="Proteomes" id="UP000008983">
    <property type="component" value="Unassembled WGS sequence"/>
</dbReference>
<proteinExistence type="predicted"/>
<dbReference type="GeneID" id="14908473"/>
<dbReference type="RefSeq" id="XP_004035799.1">
    <property type="nucleotide sequence ID" value="XM_004035751.1"/>
</dbReference>
<gene>
    <name evidence="1" type="ORF">IMG5_088320</name>
</gene>